<evidence type="ECO:0000313" key="2">
    <source>
        <dbReference type="EMBL" id="CAB4699168.1"/>
    </source>
</evidence>
<dbReference type="InterPro" id="IPR002740">
    <property type="entry name" value="EVE_domain"/>
</dbReference>
<evidence type="ECO:0000259" key="1">
    <source>
        <dbReference type="SMART" id="SM00382"/>
    </source>
</evidence>
<dbReference type="InterPro" id="IPR027417">
    <property type="entry name" value="P-loop_NTPase"/>
</dbReference>
<sequence>MATWIVRAGSEDQYLDECLNSGVVAIGWKEVRGQIPIKDVEFNDIYHKLQEIYSADSNHTIGAYTSQIHAFANKIYGGDFVLIPSGKGKRISIGYLLGEIDQEPANESLLATRKVLWLVKEAERQEFLDQVKGTSAFENPRTVIQTAINHQDIRKYVEKKTASNFWQILGNAGINSWVFQSNPSKWSLLDAIEKNVNNDWAANQNREKMKIGDLIIFRQSEPNSGVYAVGHLMKEPVNRGENIFGEWGVVISFDYKVDEPLLKAEIVANKDLASITQINGLQGSNFSMPNETAQLLLKYLEPRLKVIDPKQTTEIQYWWCNVGVTKKPAIATGTLWAHAASKNGAVLTHHTDMKKIKKGDLILLYADTKVVAIGACTVESIDSTRPAEYPDKISSPEDDSLVPGFVVRADFKEFETPIPFKELESDLRSLVDEKGPLAVSGGIKMGYLFPLSREFGEKFVERFGNTGVVRGGEVNMENVMKDESMNALARKLLVPEEWLTEVVGQITQSKQVIFYGPPGTGKTFIGKAIAEHLASKENTEIIQFHPSFSYEDFFEGFRPAEKADGSVSLEKVDGPLKRIAAAARSNPNKKYVLIIDEINRGNLAKVFGELYFLLEYRDEEISLMYSKTEKFSLPSNLIFIGTMNTADRSIALVDSAIRRRFKFIHLDPTSEPCSQILPKWLQENKLPAVAGAILENLNNALAKYEFSVGPAYFMKDKNQSRENLELTWKYSIEPLLEEYFYGEWAEKHNEFSFDKIHP</sequence>
<dbReference type="Pfam" id="PF01878">
    <property type="entry name" value="EVE"/>
    <property type="match status" value="1"/>
</dbReference>
<dbReference type="AlphaFoldDB" id="A0A6J6PRJ2"/>
<feature type="domain" description="AAA+ ATPase" evidence="1">
    <location>
        <begin position="508"/>
        <end position="671"/>
    </location>
</feature>
<dbReference type="CDD" id="cd00009">
    <property type="entry name" value="AAA"/>
    <property type="match status" value="1"/>
</dbReference>
<dbReference type="PANTHER" id="PTHR37291">
    <property type="entry name" value="5-METHYLCYTOSINE-SPECIFIC RESTRICTION ENZYME B"/>
    <property type="match status" value="1"/>
</dbReference>
<dbReference type="EMBL" id="CAFAAU010000008">
    <property type="protein sequence ID" value="CAB4802297.1"/>
    <property type="molecule type" value="Genomic_DNA"/>
</dbReference>
<dbReference type="InterPro" id="IPR052934">
    <property type="entry name" value="Methyl-DNA_Rec/Restrict_Enz"/>
</dbReference>
<dbReference type="Gene3D" id="3.40.50.300">
    <property type="entry name" value="P-loop containing nucleotide triphosphate hydrolases"/>
    <property type="match status" value="1"/>
</dbReference>
<dbReference type="PANTHER" id="PTHR37291:SF1">
    <property type="entry name" value="TYPE IV METHYL-DIRECTED RESTRICTION ENZYME ECOKMCRB SUBUNIT"/>
    <property type="match status" value="1"/>
</dbReference>
<evidence type="ECO:0000313" key="3">
    <source>
        <dbReference type="EMBL" id="CAB4802297.1"/>
    </source>
</evidence>
<dbReference type="GO" id="GO:0005524">
    <property type="term" value="F:ATP binding"/>
    <property type="evidence" value="ECO:0007669"/>
    <property type="project" value="InterPro"/>
</dbReference>
<dbReference type="Gene3D" id="3.10.590.10">
    <property type="entry name" value="ph1033 like domains"/>
    <property type="match status" value="1"/>
</dbReference>
<dbReference type="InterPro" id="IPR003593">
    <property type="entry name" value="AAA+_ATPase"/>
</dbReference>
<dbReference type="SMART" id="SM00382">
    <property type="entry name" value="AAA"/>
    <property type="match status" value="1"/>
</dbReference>
<dbReference type="Pfam" id="PF07728">
    <property type="entry name" value="AAA_5"/>
    <property type="match status" value="1"/>
</dbReference>
<dbReference type="EMBL" id="CAEZYA010000007">
    <property type="protein sequence ID" value="CAB4699168.1"/>
    <property type="molecule type" value="Genomic_DNA"/>
</dbReference>
<dbReference type="InterPro" id="IPR015947">
    <property type="entry name" value="PUA-like_sf"/>
</dbReference>
<dbReference type="SUPFAM" id="SSF88697">
    <property type="entry name" value="PUA domain-like"/>
    <property type="match status" value="1"/>
</dbReference>
<gene>
    <name evidence="2" type="ORF">UFOPK2627_00370</name>
    <name evidence="3" type="ORF">UFOPK3078_00449</name>
</gene>
<accession>A0A6J6PRJ2</accession>
<reference evidence="2" key="1">
    <citation type="submission" date="2020-05" db="EMBL/GenBank/DDBJ databases">
        <authorList>
            <person name="Chiriac C."/>
            <person name="Salcher M."/>
            <person name="Ghai R."/>
            <person name="Kavagutti S V."/>
        </authorList>
    </citation>
    <scope>NUCLEOTIDE SEQUENCE</scope>
</reference>
<protein>
    <submittedName>
        <fullName evidence="2">Unannotated protein</fullName>
    </submittedName>
</protein>
<name>A0A6J6PRJ2_9ZZZZ</name>
<dbReference type="SUPFAM" id="SSF52540">
    <property type="entry name" value="P-loop containing nucleoside triphosphate hydrolases"/>
    <property type="match status" value="1"/>
</dbReference>
<proteinExistence type="predicted"/>
<organism evidence="2">
    <name type="scientific">freshwater metagenome</name>
    <dbReference type="NCBI Taxonomy" id="449393"/>
    <lineage>
        <taxon>unclassified sequences</taxon>
        <taxon>metagenomes</taxon>
        <taxon>ecological metagenomes</taxon>
    </lineage>
</organism>
<dbReference type="GO" id="GO:0016887">
    <property type="term" value="F:ATP hydrolysis activity"/>
    <property type="evidence" value="ECO:0007669"/>
    <property type="project" value="InterPro"/>
</dbReference>
<dbReference type="InterPro" id="IPR011704">
    <property type="entry name" value="ATPase_dyneun-rel_AAA"/>
</dbReference>